<dbReference type="InParanoid" id="F0ZQC2"/>
<feature type="coiled-coil region" evidence="1">
    <location>
        <begin position="5"/>
        <end position="74"/>
    </location>
</feature>
<gene>
    <name evidence="3" type="ORF">DICPUDRAFT_92338</name>
</gene>
<sequence length="956" mass="112613">MTEKINENTEKIKNLTDENITLSKEKTTYFYRINNLEQELDEKKEENTELKKELEKKEDELKNLTTEKTKLEQVCDDNKIKYDMIETENKEIIETKENVKQIFETEKIKIKNFYMQQIKNKENEITEKEEEIERLLNIETKLKESVEDLTSDLELEKENNQKLNNKLSANETQLNYYKKNGNDANEALKEKCNQLEHLNEELIKEKKNLNLSILKAEQKTKELENDIKILGQEKNEEIRKTSSIQSELENLKLLNETNKKEIQKQKDAIDHSKNIMNEINSKLDDENTKNSRLSKSLEENKKNTEKLTIIIQTKDGEIELLDQQIKKHKIDINKLKTEEQKKITEFNSLKLEIENQNELLKIKDDTIEIFKKADGENKTSTKKFENQIESLKKEIIQNSQTQIENEKNIENLNNKINNNKIQYIEDKKKLEDKIKELTNSLDTTKKEFSSSKHAHQKELANKNEKIKELTYSANQVSNNNYLDFYNNMQKNNNNNDNNNTIYKNCIYGIINLFYYYIFQEYKNLENDTTKKCELFYKHFIDILDKYGVDENIVDSLLSKLNIIIPKDTMYIFFTCISTIDTSISISLTLIQINEIKKYSNLYLNNYYIISEKELYDWLQFPKNKTFQKLDYKKCLNENGNLYFEINDKCVECGAKCLYSGENCRTFNCGFLTCNNCINKSKNISSAPRKIYTKLCFLCIQKSTKTNKCVNCQNSIIDNNNSDEIVSKKKIFCSNCEINEEFFKNDTNSYEAIYETKNTNSKKRSLRNNEEKNKRSLRNDKENLEEINEVRGEKFLKIEPAGHKYYCEEKKIIINQKILDLILKQNPGYQLNDQNNSININIHSNLLKTFPKLLLENCADNQVLNFTRMACKKCNTYDNLVSCIMKCGSASYCKACIEKNCPKPELQKFFLEKKICFDCLGNSITYKVCVYCKNNNSLELDKTNLFYCCKNCSEHNI</sequence>
<evidence type="ECO:0000313" key="4">
    <source>
        <dbReference type="Proteomes" id="UP000001064"/>
    </source>
</evidence>
<reference evidence="4" key="1">
    <citation type="journal article" date="2011" name="Genome Biol.">
        <title>Comparative genomics of the social amoebae Dictyostelium discoideum and Dictyostelium purpureum.</title>
        <authorList>
            <consortium name="US DOE Joint Genome Institute (JGI-PGF)"/>
            <person name="Sucgang R."/>
            <person name="Kuo A."/>
            <person name="Tian X."/>
            <person name="Salerno W."/>
            <person name="Parikh A."/>
            <person name="Feasley C.L."/>
            <person name="Dalin E."/>
            <person name="Tu H."/>
            <person name="Huang E."/>
            <person name="Barry K."/>
            <person name="Lindquist E."/>
            <person name="Shapiro H."/>
            <person name="Bruce D."/>
            <person name="Schmutz J."/>
            <person name="Salamov A."/>
            <person name="Fey P."/>
            <person name="Gaudet P."/>
            <person name="Anjard C."/>
            <person name="Babu M.M."/>
            <person name="Basu S."/>
            <person name="Bushmanova Y."/>
            <person name="van der Wel H."/>
            <person name="Katoh-Kurasawa M."/>
            <person name="Dinh C."/>
            <person name="Coutinho P.M."/>
            <person name="Saito T."/>
            <person name="Elias M."/>
            <person name="Schaap P."/>
            <person name="Kay R.R."/>
            <person name="Henrissat B."/>
            <person name="Eichinger L."/>
            <person name="Rivero F."/>
            <person name="Putnam N.H."/>
            <person name="West C.M."/>
            <person name="Loomis W.F."/>
            <person name="Chisholm R.L."/>
            <person name="Shaulsky G."/>
            <person name="Strassmann J.E."/>
            <person name="Queller D.C."/>
            <person name="Kuspa A."/>
            <person name="Grigoriev I.V."/>
        </authorList>
    </citation>
    <scope>NUCLEOTIDE SEQUENCE [LARGE SCALE GENOMIC DNA]</scope>
    <source>
        <strain evidence="4">QSDP1</strain>
    </source>
</reference>
<proteinExistence type="predicted"/>
<organism evidence="3 4">
    <name type="scientific">Dictyostelium purpureum</name>
    <name type="common">Slime mold</name>
    <dbReference type="NCBI Taxonomy" id="5786"/>
    <lineage>
        <taxon>Eukaryota</taxon>
        <taxon>Amoebozoa</taxon>
        <taxon>Evosea</taxon>
        <taxon>Eumycetozoa</taxon>
        <taxon>Dictyostelia</taxon>
        <taxon>Dictyosteliales</taxon>
        <taxon>Dictyosteliaceae</taxon>
        <taxon>Dictyostelium</taxon>
    </lineage>
</organism>
<dbReference type="GeneID" id="10502807"/>
<dbReference type="KEGG" id="dpp:DICPUDRAFT_92338"/>
<evidence type="ECO:0000313" key="3">
    <source>
        <dbReference type="EMBL" id="EGC33879.1"/>
    </source>
</evidence>
<dbReference type="OMA" id="DEMIIQI"/>
<dbReference type="Proteomes" id="UP000001064">
    <property type="component" value="Unassembled WGS sequence"/>
</dbReference>
<feature type="coiled-coil region" evidence="1">
    <location>
        <begin position="409"/>
        <end position="447"/>
    </location>
</feature>
<feature type="compositionally biased region" description="Basic and acidic residues" evidence="2">
    <location>
        <begin position="281"/>
        <end position="297"/>
    </location>
</feature>
<keyword evidence="1" id="KW-0175">Coiled coil</keyword>
<dbReference type="STRING" id="5786.F0ZQC2"/>
<protein>
    <submittedName>
        <fullName evidence="3">Uncharacterized protein</fullName>
    </submittedName>
</protein>
<dbReference type="VEuPathDB" id="AmoebaDB:DICPUDRAFT_92338"/>
<dbReference type="RefSeq" id="XP_003289617.1">
    <property type="nucleotide sequence ID" value="XM_003289569.1"/>
</dbReference>
<dbReference type="GO" id="GO:0035371">
    <property type="term" value="C:microtubule plus-end"/>
    <property type="evidence" value="ECO:0000318"/>
    <property type="project" value="GO_Central"/>
</dbReference>
<feature type="region of interest" description="Disordered" evidence="2">
    <location>
        <begin position="278"/>
        <end position="297"/>
    </location>
</feature>
<evidence type="ECO:0000256" key="1">
    <source>
        <dbReference type="SAM" id="Coils"/>
    </source>
</evidence>
<name>F0ZQC2_DICPU</name>
<dbReference type="GO" id="GO:0005737">
    <property type="term" value="C:cytoplasm"/>
    <property type="evidence" value="ECO:0000318"/>
    <property type="project" value="GO_Central"/>
</dbReference>
<dbReference type="GO" id="GO:0005634">
    <property type="term" value="C:nucleus"/>
    <property type="evidence" value="ECO:0000318"/>
    <property type="project" value="GO_Central"/>
</dbReference>
<dbReference type="GO" id="GO:0031122">
    <property type="term" value="P:cytoplasmic microtubule organization"/>
    <property type="evidence" value="ECO:0000318"/>
    <property type="project" value="GO_Central"/>
</dbReference>
<dbReference type="GO" id="GO:0051010">
    <property type="term" value="F:microtubule plus-end binding"/>
    <property type="evidence" value="ECO:0000318"/>
    <property type="project" value="GO_Central"/>
</dbReference>
<keyword evidence="4" id="KW-1185">Reference proteome</keyword>
<accession>F0ZQC2</accession>
<dbReference type="AlphaFoldDB" id="F0ZQC2"/>
<evidence type="ECO:0000256" key="2">
    <source>
        <dbReference type="SAM" id="MobiDB-lite"/>
    </source>
</evidence>
<dbReference type="EMBL" id="GL871122">
    <property type="protein sequence ID" value="EGC33879.1"/>
    <property type="molecule type" value="Genomic_DNA"/>
</dbReference>